<evidence type="ECO:0000259" key="8">
    <source>
        <dbReference type="PROSITE" id="PS50011"/>
    </source>
</evidence>
<evidence type="ECO:0000256" key="4">
    <source>
        <dbReference type="ARBA" id="ARBA00022777"/>
    </source>
</evidence>
<dbReference type="AlphaFoldDB" id="A0A1D1ZZF5"/>
<dbReference type="SMART" id="SM00220">
    <property type="entry name" value="S_TKc"/>
    <property type="match status" value="1"/>
</dbReference>
<protein>
    <recommendedName>
        <fullName evidence="8">Protein kinase domain-containing protein</fullName>
    </recommendedName>
</protein>
<dbReference type="InterPro" id="IPR000719">
    <property type="entry name" value="Prot_kinase_dom"/>
</dbReference>
<dbReference type="InterPro" id="IPR017441">
    <property type="entry name" value="Protein_kinase_ATP_BS"/>
</dbReference>
<evidence type="ECO:0000256" key="7">
    <source>
        <dbReference type="SAM" id="MobiDB-lite"/>
    </source>
</evidence>
<sequence>MGGCASAERGAAADGAEQVASKPGHHRLEVPVPSPASPNPVANKVASFPAARLDGQAAASPHNGDVALHKVPSHDFFHRKSQELSMAHLVRHPRIHAFDNVEGRFGLESGYEAVRLLGRGGTGQTWLCRRRGTGEEVALKLQQRPLPKHTLDLTYNEVVIQAEVGWGSPHMCTLQEVMLTPTHLAMVLDYEAGGSCAEYVAAQIPKVARLELCVDEERARYMFRQLIAGVEYLHSLHVAHRDIKLDNSLMDGADPARVKLCDFQFAKYWGKPEYARMTTHLGTAVYMAPEVITNRQNHKSYNPVEADVWACGIWLVALLVGAFPFDNRPGVDDRTAEMQILHQEMSAPWHDSKFVRPYIGKLSPGCMDLLDRTLAVDPRRRISLGEISAHPWLAAPLAEPYAGAWEACVAAQRAARERMARLPHDPEAVMARNGRVFALVQEAGRGGDAGTSHERLATLPALPMVDAASMPHVVRVDMRPEAVRARAASARVRSLLDVDPDGEGAEGGEPAAAPAPPPRKFRDTAPGVATKTPPSTPLAGAEDGGSGAAKPSPFATTGGAEGAHAV</sequence>
<dbReference type="PROSITE" id="PS50011">
    <property type="entry name" value="PROTEIN_KINASE_DOM"/>
    <property type="match status" value="1"/>
</dbReference>
<dbReference type="GO" id="GO:0005524">
    <property type="term" value="F:ATP binding"/>
    <property type="evidence" value="ECO:0007669"/>
    <property type="project" value="UniProtKB-UniRule"/>
</dbReference>
<name>A0A1D1ZZF5_AUXPR</name>
<evidence type="ECO:0000256" key="5">
    <source>
        <dbReference type="ARBA" id="ARBA00022840"/>
    </source>
</evidence>
<gene>
    <name evidence="9" type="ORF">g.12136</name>
</gene>
<keyword evidence="5 6" id="KW-0067">ATP-binding</keyword>
<evidence type="ECO:0000256" key="6">
    <source>
        <dbReference type="PROSITE-ProRule" id="PRU10141"/>
    </source>
</evidence>
<dbReference type="Gene3D" id="1.10.510.10">
    <property type="entry name" value="Transferase(Phosphotransferase) domain 1"/>
    <property type="match status" value="1"/>
</dbReference>
<keyword evidence="4" id="KW-0418">Kinase</keyword>
<proteinExistence type="predicted"/>
<keyword evidence="3 6" id="KW-0547">Nucleotide-binding</keyword>
<dbReference type="SUPFAM" id="SSF56112">
    <property type="entry name" value="Protein kinase-like (PK-like)"/>
    <property type="match status" value="1"/>
</dbReference>
<evidence type="ECO:0000256" key="2">
    <source>
        <dbReference type="ARBA" id="ARBA00022679"/>
    </source>
</evidence>
<evidence type="ECO:0000313" key="9">
    <source>
        <dbReference type="EMBL" id="JAT72319.1"/>
    </source>
</evidence>
<feature type="region of interest" description="Disordered" evidence="7">
    <location>
        <begin position="489"/>
        <end position="566"/>
    </location>
</feature>
<keyword evidence="2" id="KW-0808">Transferase</keyword>
<evidence type="ECO:0000256" key="3">
    <source>
        <dbReference type="ARBA" id="ARBA00022741"/>
    </source>
</evidence>
<dbReference type="PANTHER" id="PTHR24346:SF82">
    <property type="entry name" value="KP78A-RELATED"/>
    <property type="match status" value="1"/>
</dbReference>
<feature type="region of interest" description="Disordered" evidence="7">
    <location>
        <begin position="1"/>
        <end position="43"/>
    </location>
</feature>
<keyword evidence="1" id="KW-0723">Serine/threonine-protein kinase</keyword>
<dbReference type="FunFam" id="1.10.510.10:FF:000571">
    <property type="entry name" value="Maternal embryonic leucine zipper kinase"/>
    <property type="match status" value="1"/>
</dbReference>
<dbReference type="GO" id="GO:0035556">
    <property type="term" value="P:intracellular signal transduction"/>
    <property type="evidence" value="ECO:0007669"/>
    <property type="project" value="TreeGrafter"/>
</dbReference>
<dbReference type="EMBL" id="GDKF01006303">
    <property type="protein sequence ID" value="JAT72319.1"/>
    <property type="molecule type" value="Transcribed_RNA"/>
</dbReference>
<dbReference type="PROSITE" id="PS00107">
    <property type="entry name" value="PROTEIN_KINASE_ATP"/>
    <property type="match status" value="1"/>
</dbReference>
<dbReference type="PANTHER" id="PTHR24346">
    <property type="entry name" value="MAP/MICROTUBULE AFFINITY-REGULATING KINASE"/>
    <property type="match status" value="1"/>
</dbReference>
<organism evidence="9">
    <name type="scientific">Auxenochlorella protothecoides</name>
    <name type="common">Green microalga</name>
    <name type="synonym">Chlorella protothecoides</name>
    <dbReference type="NCBI Taxonomy" id="3075"/>
    <lineage>
        <taxon>Eukaryota</taxon>
        <taxon>Viridiplantae</taxon>
        <taxon>Chlorophyta</taxon>
        <taxon>core chlorophytes</taxon>
        <taxon>Trebouxiophyceae</taxon>
        <taxon>Chlorellales</taxon>
        <taxon>Chlorellaceae</taxon>
        <taxon>Auxenochlorella</taxon>
    </lineage>
</organism>
<feature type="domain" description="Protein kinase" evidence="8">
    <location>
        <begin position="111"/>
        <end position="393"/>
    </location>
</feature>
<feature type="compositionally biased region" description="Low complexity" evidence="7">
    <location>
        <begin position="1"/>
        <end position="16"/>
    </location>
</feature>
<dbReference type="GO" id="GO:0005737">
    <property type="term" value="C:cytoplasm"/>
    <property type="evidence" value="ECO:0007669"/>
    <property type="project" value="TreeGrafter"/>
</dbReference>
<evidence type="ECO:0000256" key="1">
    <source>
        <dbReference type="ARBA" id="ARBA00022527"/>
    </source>
</evidence>
<reference evidence="9" key="1">
    <citation type="submission" date="2015-08" db="EMBL/GenBank/DDBJ databases">
        <authorList>
            <person name="Babu N.S."/>
            <person name="Beckwith C.J."/>
            <person name="Beseler K.G."/>
            <person name="Brison A."/>
            <person name="Carone J.V."/>
            <person name="Caskin T.P."/>
            <person name="Diamond M."/>
            <person name="Durham M.E."/>
            <person name="Foxe J.M."/>
            <person name="Go M."/>
            <person name="Henderson B.A."/>
            <person name="Jones I.B."/>
            <person name="McGettigan J.A."/>
            <person name="Micheletti S.J."/>
            <person name="Nasrallah M.E."/>
            <person name="Ortiz D."/>
            <person name="Piller C.R."/>
            <person name="Privatt S.R."/>
            <person name="Schneider S.L."/>
            <person name="Sharp S."/>
            <person name="Smith T.C."/>
            <person name="Stanton J.D."/>
            <person name="Ullery H.E."/>
            <person name="Wilson R.J."/>
            <person name="Serrano M.G."/>
            <person name="Buck G."/>
            <person name="Lee V."/>
            <person name="Wang Y."/>
            <person name="Carvalho R."/>
            <person name="Voegtly L."/>
            <person name="Shi R."/>
            <person name="Duckworth R."/>
            <person name="Johnson A."/>
            <person name="Loviza R."/>
            <person name="Walstead R."/>
            <person name="Shah Z."/>
            <person name="Kiflezghi M."/>
            <person name="Wade K."/>
            <person name="Ball S.L."/>
            <person name="Bradley K.W."/>
            <person name="Asai D.J."/>
            <person name="Bowman C.A."/>
            <person name="Russell D.A."/>
            <person name="Pope W.H."/>
            <person name="Jacobs-Sera D."/>
            <person name="Hendrix R.W."/>
            <person name="Hatfull G.F."/>
        </authorList>
    </citation>
    <scope>NUCLEOTIDE SEQUENCE</scope>
</reference>
<dbReference type="InterPro" id="IPR011009">
    <property type="entry name" value="Kinase-like_dom_sf"/>
</dbReference>
<dbReference type="Pfam" id="PF00069">
    <property type="entry name" value="Pkinase"/>
    <property type="match status" value="1"/>
</dbReference>
<dbReference type="GO" id="GO:0004674">
    <property type="term" value="F:protein serine/threonine kinase activity"/>
    <property type="evidence" value="ECO:0007669"/>
    <property type="project" value="UniProtKB-KW"/>
</dbReference>
<accession>A0A1D1ZZF5</accession>
<feature type="binding site" evidence="6">
    <location>
        <position position="140"/>
    </location>
    <ligand>
        <name>ATP</name>
        <dbReference type="ChEBI" id="CHEBI:30616"/>
    </ligand>
</feature>